<dbReference type="FunFam" id="3.40.50.300:FF:000326">
    <property type="entry name" value="P-loop containing nucleoside triphosphate hydrolase"/>
    <property type="match status" value="1"/>
</dbReference>
<accession>A0AAV2AGX9</accession>
<feature type="domain" description="DNA2/NAM7 helicase helicase" evidence="5">
    <location>
        <begin position="514"/>
        <end position="867"/>
    </location>
</feature>
<evidence type="ECO:0000256" key="4">
    <source>
        <dbReference type="ARBA" id="ARBA00022840"/>
    </source>
</evidence>
<protein>
    <recommendedName>
        <fullName evidence="10">NFX1-type zinc finger-containing protein 1</fullName>
    </recommendedName>
</protein>
<dbReference type="SUPFAM" id="SSF52540">
    <property type="entry name" value="P-loop containing nucleoside triphosphate hydrolases"/>
    <property type="match status" value="1"/>
</dbReference>
<keyword evidence="1" id="KW-0547">Nucleotide-binding</keyword>
<keyword evidence="2" id="KW-0378">Hydrolase</keyword>
<evidence type="ECO:0000256" key="2">
    <source>
        <dbReference type="ARBA" id="ARBA00022801"/>
    </source>
</evidence>
<dbReference type="InterPro" id="IPR027417">
    <property type="entry name" value="P-loop_NTPase"/>
</dbReference>
<proteinExistence type="predicted"/>
<dbReference type="Gene3D" id="3.40.50.300">
    <property type="entry name" value="P-loop containing nucleotide triphosphate hydrolases"/>
    <property type="match status" value="2"/>
</dbReference>
<dbReference type="PANTHER" id="PTHR10887">
    <property type="entry name" value="DNA2/NAM7 HELICASE FAMILY"/>
    <property type="match status" value="1"/>
</dbReference>
<evidence type="ECO:0000313" key="9">
    <source>
        <dbReference type="Proteomes" id="UP001497382"/>
    </source>
</evidence>
<dbReference type="CDD" id="cd06008">
    <property type="entry name" value="NF-X1-zinc-finger"/>
    <property type="match status" value="1"/>
</dbReference>
<evidence type="ECO:0000256" key="1">
    <source>
        <dbReference type="ARBA" id="ARBA00022741"/>
    </source>
</evidence>
<keyword evidence="9" id="KW-1185">Reference proteome</keyword>
<dbReference type="InterPro" id="IPR047187">
    <property type="entry name" value="SF1_C_Upf1"/>
</dbReference>
<evidence type="ECO:0000256" key="3">
    <source>
        <dbReference type="ARBA" id="ARBA00022806"/>
    </source>
</evidence>
<evidence type="ECO:0000313" key="8">
    <source>
        <dbReference type="EMBL" id="CAL1283284.1"/>
    </source>
</evidence>
<sequence>MMAGSGKRERIHNITRHDIIEFMNESDYELLNILNRTGFGFDRFLKRKGYFVTDNQIDYELVELLVEACSRVCSIRRQNTYGSIQKFLKTLSECENFIFQDAFNVINDCLERRRKIFIASYVKHYLLILKTMMKFKIACNKIVDYTFPAMQNILNSMPAHKIQNLNECQDEYEKLKREVDKFEKPSPVSDEDDDEAGLFRQLSIVPQDNDIVNVIVPDLPCNKIDGPYNSVEHYLSVHFRLMREDMLRSFRDCIKMCENPSEASRSGCRIYESVKIDFPPSYTPDGICYSIEVRTHNEIDILKGNALMGGNMVCLTPDHFRTIYCAILSKPVKASSNKTRLCTTEIRLEDIFIDVLKPDVEYLMIEPNAYFECYKHVLGAIKDFDKSTFPLSDFLVFLEYDNPEPEYLACPDIFKGKKYFLPVKCKTPSQKTASDSKIIDEKLNSEETPKTETILQNTKELCDMTNKKNVTDEAVELNSAKLEQKDESVKENSSDIKTFDPLCYEDWPTAADLELDDQQLHAFKTALTKKVAVIQGPPGTGKTYIGVKVVQALLENVPLTPIVICCLTNHALDQFLEHILKFTKKVIRLGHQSESKILPPHVLENLVTACKQSCDANSHLLMKGDLMKSLNLMQILAPELLGKDYRGDYDEKYAEKKNLCNTLNELLCTQRLCEEKYLQDDIINKIIKDRKHKDQLREGSSTHSKALSTSVLEWLCCSRTSELYEECNSRFLKIKRKNLDKPLGRTNAKLWSLKLSERFECFYEWRKKYLLDLQKEIETGQNIYHKMMLEHYGKQLDSLKIEVLKSAFIIGVTTTGAAKYRELIRTTGASILIVEEAAEVLESHIIASLLPTTQHLILIGDHKQLRPLPANHELSEMYNLKISMFERLFINNAPSATLISQHRMKPCIADLLVQDELYPDLKSYDNVYKYEDIVGVKSSVFFLNHCYAESEASTSTSSSNLFEAQTIAKLAKYFCIQSYLEENITILATYSAQVPLIQTYLEEEQLNIRVTTVDNYQGEENDIILISFVRSNKIGKIGFLMENNRVNVALSRARKGMFCLGNFSLYADKSRLWKCIVDKLQAQNMIGKKLPLQCSQHLKTTFVETSEEILDFIRRGCSEKCGFKLPCGHNCVRKCHYDDADHVLYQCGLPCEKYIDENKKCTRLCYRRCKNIKRLNVDLPCGHKAKQKKDGSIITQCQEEEQKLLPCKHFDTLRCGTDASSYKCRALVSVTLSCGHKKSVSCHKKNDLSNVICYSLKPVIGPCGHVIDVPCSVKFEEHELYPFCKQSCGILLKCGHPCTGTCFSCSDNGIHAMCLEKCDIILSCGHKCRGYCGSPCPPCTEKCSLSCFHKTVCINSCSRPCIQCLKKCERGCRHVGYCVKLCHEECSIEECTQVCNETLPCGHRCIGLCGDPCPYLCRKCNKEDIQTGNPESDFYIQLEDCEHAVEISHLDEHINCCMEYSVWPDCPICNTPIRQSIRYKNHLQKVKKAFLNTCNNEKEIDDVQYLLNALSPPNGVVSSDFFYLHKKIKHIVDTEVKPSSAILFILKQCIMSLRNLIIINEKLRDTNISKSMLLENRMETLLIWICNHLKCASYQQLSELEGQVSKLGKELK</sequence>
<dbReference type="InterPro" id="IPR057373">
    <property type="entry name" value="ZNFX1"/>
</dbReference>
<comment type="caution">
    <text evidence="8">The sequence shown here is derived from an EMBL/GenBank/DDBJ whole genome shotgun (WGS) entry which is preliminary data.</text>
</comment>
<gene>
    <name evidence="8" type="ORF">LARSCL_LOCUS12501</name>
</gene>
<dbReference type="InterPro" id="IPR041679">
    <property type="entry name" value="DNA2/NAM7-like_C"/>
</dbReference>
<feature type="domain" description="DNA2/NAM7 helicase-like C-terminal" evidence="6">
    <location>
        <begin position="881"/>
        <end position="1062"/>
    </location>
</feature>
<evidence type="ECO:0000259" key="5">
    <source>
        <dbReference type="Pfam" id="PF13086"/>
    </source>
</evidence>
<evidence type="ECO:0000259" key="6">
    <source>
        <dbReference type="Pfam" id="PF13087"/>
    </source>
</evidence>
<dbReference type="Pfam" id="PF13086">
    <property type="entry name" value="AAA_11"/>
    <property type="match status" value="1"/>
</dbReference>
<dbReference type="GO" id="GO:0031048">
    <property type="term" value="P:regulatory ncRNA-mediated heterochromatin formation"/>
    <property type="evidence" value="ECO:0007669"/>
    <property type="project" value="TreeGrafter"/>
</dbReference>
<dbReference type="EMBL" id="CAXIEN010000166">
    <property type="protein sequence ID" value="CAL1283284.1"/>
    <property type="molecule type" value="Genomic_DNA"/>
</dbReference>
<name>A0AAV2AGX9_9ARAC</name>
<evidence type="ECO:0008006" key="10">
    <source>
        <dbReference type="Google" id="ProtNLM"/>
    </source>
</evidence>
<dbReference type="Pfam" id="PF13087">
    <property type="entry name" value="AAA_12"/>
    <property type="match status" value="1"/>
</dbReference>
<organism evidence="8 9">
    <name type="scientific">Larinioides sclopetarius</name>
    <dbReference type="NCBI Taxonomy" id="280406"/>
    <lineage>
        <taxon>Eukaryota</taxon>
        <taxon>Metazoa</taxon>
        <taxon>Ecdysozoa</taxon>
        <taxon>Arthropoda</taxon>
        <taxon>Chelicerata</taxon>
        <taxon>Arachnida</taxon>
        <taxon>Araneae</taxon>
        <taxon>Araneomorphae</taxon>
        <taxon>Entelegynae</taxon>
        <taxon>Araneoidea</taxon>
        <taxon>Araneidae</taxon>
        <taxon>Larinioides</taxon>
    </lineage>
</organism>
<dbReference type="GO" id="GO:0005694">
    <property type="term" value="C:chromosome"/>
    <property type="evidence" value="ECO:0007669"/>
    <property type="project" value="UniProtKB-ARBA"/>
</dbReference>
<dbReference type="Pfam" id="PF25396">
    <property type="entry name" value="ZNFX1"/>
    <property type="match status" value="1"/>
</dbReference>
<dbReference type="CDD" id="cd18808">
    <property type="entry name" value="SF1_C_Upf1"/>
    <property type="match status" value="1"/>
</dbReference>
<dbReference type="GO" id="GO:0004386">
    <property type="term" value="F:helicase activity"/>
    <property type="evidence" value="ECO:0007669"/>
    <property type="project" value="UniProtKB-KW"/>
</dbReference>
<keyword evidence="3" id="KW-0347">Helicase</keyword>
<reference evidence="8 9" key="1">
    <citation type="submission" date="2024-04" db="EMBL/GenBank/DDBJ databases">
        <authorList>
            <person name="Rising A."/>
            <person name="Reimegard J."/>
            <person name="Sonavane S."/>
            <person name="Akerstrom W."/>
            <person name="Nylinder S."/>
            <person name="Hedman E."/>
            <person name="Kallberg Y."/>
        </authorList>
    </citation>
    <scope>NUCLEOTIDE SEQUENCE [LARGE SCALE GENOMIC DNA]</scope>
</reference>
<evidence type="ECO:0000259" key="7">
    <source>
        <dbReference type="Pfam" id="PF25396"/>
    </source>
</evidence>
<dbReference type="GO" id="GO:0016787">
    <property type="term" value="F:hydrolase activity"/>
    <property type="evidence" value="ECO:0007669"/>
    <property type="project" value="UniProtKB-KW"/>
</dbReference>
<keyword evidence="4" id="KW-0067">ATP-binding</keyword>
<dbReference type="Proteomes" id="UP001497382">
    <property type="component" value="Unassembled WGS sequence"/>
</dbReference>
<feature type="domain" description="ZNFX1" evidence="7">
    <location>
        <begin position="266"/>
        <end position="367"/>
    </location>
</feature>
<dbReference type="GO" id="GO:0005524">
    <property type="term" value="F:ATP binding"/>
    <property type="evidence" value="ECO:0007669"/>
    <property type="project" value="UniProtKB-KW"/>
</dbReference>
<dbReference type="InterPro" id="IPR041677">
    <property type="entry name" value="DNA2/NAM7_AAA_11"/>
</dbReference>
<dbReference type="InterPro" id="IPR045055">
    <property type="entry name" value="DNA2/NAM7-like"/>
</dbReference>
<dbReference type="GO" id="GO:0031380">
    <property type="term" value="C:nuclear RNA-directed RNA polymerase complex"/>
    <property type="evidence" value="ECO:0007669"/>
    <property type="project" value="TreeGrafter"/>
</dbReference>
<dbReference type="PANTHER" id="PTHR10887:SF341">
    <property type="entry name" value="NFX1-TYPE ZINC FINGER-CONTAINING PROTEIN 1"/>
    <property type="match status" value="1"/>
</dbReference>